<reference evidence="18 19" key="1">
    <citation type="submission" date="2019-08" db="EMBL/GenBank/DDBJ databases">
        <authorList>
            <person name="Peeters C."/>
        </authorList>
    </citation>
    <scope>NUCLEOTIDE SEQUENCE [LARGE SCALE GENOMIC DNA]</scope>
    <source>
        <strain evidence="18 19">LMG 31114</strain>
    </source>
</reference>
<name>A0A5E4UEC7_9BURK</name>
<dbReference type="PROSITE" id="PS00456">
    <property type="entry name" value="NA_SOLUT_SYMP_1"/>
    <property type="match status" value="1"/>
</dbReference>
<evidence type="ECO:0000256" key="17">
    <source>
        <dbReference type="SAM" id="MobiDB-lite"/>
    </source>
</evidence>
<dbReference type="EMBL" id="CABPSK010000002">
    <property type="protein sequence ID" value="VVD97842.1"/>
    <property type="molecule type" value="Genomic_DNA"/>
</dbReference>
<dbReference type="InterPro" id="IPR050277">
    <property type="entry name" value="Sodium:Solute_Symporter"/>
</dbReference>
<protein>
    <recommendedName>
        <fullName evidence="13 16">Sodium/proline symporter</fullName>
    </recommendedName>
    <alternativeName>
        <fullName evidence="14 16">Proline permease</fullName>
    </alternativeName>
</protein>
<accession>A0A5E4UEC7</accession>
<feature type="transmembrane region" description="Helical" evidence="16">
    <location>
        <begin position="429"/>
        <end position="449"/>
    </location>
</feature>
<dbReference type="InterPro" id="IPR018212">
    <property type="entry name" value="Na/solute_symporter_CS"/>
</dbReference>
<sequence>MPLWNPTAVTFTVYLLLMLGIGWLGYRATHNLSDYILGGRRLGSFVTALSAGASDMSGWLLLGLPGAIYAGGLSGVWIAIGLALGAWANWRLVAARLRVHTEQCGNALTLPEYLTQRFGDGSHLLRIVTALVILIFFTLYCASGVVAGARLFETMFGLEYRTALWIGALATIAYVFIGGFLAVSWTDTVQASLMFAALVVTPIAVIALDGSPAAAVAAVTAVHPTHTDWFGDLAPLGVISMLAWGLGYFGQPHILVRFMAARSASAIPKARRICMTWMVLCLIGAVAVGFFGLAFFSARPDLGAGVAANPETIFIALTTQLFAPWLAGILLAAILAAVMSTLSCQLLVCASALTEDLYKTFARGQVSQRRLVWIGRAMVLAVATVAVLLALDPSSRVLGMVSYAWAGFGAAFGPLVLATLLWPRVTRNGALAGIVVGAATVLIWKQFGWFDLYEILPGFVLGGLALVVVSRFDRAPSHEVMARYDAAERRLRAIQLGGDPSNSQADSPADDGADFGSGVGTARGNLGGSLGSETGRAADTPTAQPTP</sequence>
<dbReference type="GO" id="GO:0005886">
    <property type="term" value="C:plasma membrane"/>
    <property type="evidence" value="ECO:0007669"/>
    <property type="project" value="UniProtKB-SubCell"/>
</dbReference>
<dbReference type="FunFam" id="1.20.1730.10:FF:000002">
    <property type="entry name" value="Sodium/proline symporter"/>
    <property type="match status" value="1"/>
</dbReference>
<organism evidence="18 19">
    <name type="scientific">Pandoraea pneumonica</name>
    <dbReference type="NCBI Taxonomy" id="2508299"/>
    <lineage>
        <taxon>Bacteria</taxon>
        <taxon>Pseudomonadati</taxon>
        <taxon>Pseudomonadota</taxon>
        <taxon>Betaproteobacteria</taxon>
        <taxon>Burkholderiales</taxon>
        <taxon>Burkholderiaceae</taxon>
        <taxon>Pandoraea</taxon>
    </lineage>
</organism>
<evidence type="ECO:0000256" key="8">
    <source>
        <dbReference type="ARBA" id="ARBA00023053"/>
    </source>
</evidence>
<dbReference type="GeneID" id="300404000"/>
<feature type="region of interest" description="Disordered" evidence="17">
    <location>
        <begin position="497"/>
        <end position="547"/>
    </location>
</feature>
<feature type="transmembrane region" description="Helical" evidence="16">
    <location>
        <begin position="6"/>
        <end position="26"/>
    </location>
</feature>
<dbReference type="GO" id="GO:0015193">
    <property type="term" value="F:L-proline transmembrane transporter activity"/>
    <property type="evidence" value="ECO:0007669"/>
    <property type="project" value="TreeGrafter"/>
</dbReference>
<feature type="transmembrane region" description="Helical" evidence="16">
    <location>
        <begin position="371"/>
        <end position="391"/>
    </location>
</feature>
<dbReference type="PANTHER" id="PTHR48086">
    <property type="entry name" value="SODIUM/PROLINE SYMPORTER-RELATED"/>
    <property type="match status" value="1"/>
</dbReference>
<dbReference type="Pfam" id="PF00474">
    <property type="entry name" value="SSF"/>
    <property type="match status" value="1"/>
</dbReference>
<keyword evidence="7 16" id="KW-1133">Transmembrane helix</keyword>
<keyword evidence="8 16" id="KW-0915">Sodium</keyword>
<evidence type="ECO:0000256" key="6">
    <source>
        <dbReference type="ARBA" id="ARBA00022847"/>
    </source>
</evidence>
<evidence type="ECO:0000256" key="13">
    <source>
        <dbReference type="ARBA" id="ARBA00067214"/>
    </source>
</evidence>
<dbReference type="GO" id="GO:0005298">
    <property type="term" value="F:proline:sodium symporter activity"/>
    <property type="evidence" value="ECO:0007669"/>
    <property type="project" value="UniProtKB-UniRule"/>
</dbReference>
<dbReference type="InterPro" id="IPR038377">
    <property type="entry name" value="Na/Glc_symporter_sf"/>
</dbReference>
<keyword evidence="11 16" id="KW-0739">Sodium transport</keyword>
<evidence type="ECO:0000256" key="7">
    <source>
        <dbReference type="ARBA" id="ARBA00022989"/>
    </source>
</evidence>
<keyword evidence="19" id="KW-1185">Reference proteome</keyword>
<comment type="caution">
    <text evidence="16">Lacks conserved residue(s) required for the propagation of feature annotation.</text>
</comment>
<comment type="catalytic activity">
    <reaction evidence="12">
        <text>L-proline(in) + Na(+)(in) = L-proline(out) + Na(+)(out)</text>
        <dbReference type="Rhea" id="RHEA:28967"/>
        <dbReference type="ChEBI" id="CHEBI:29101"/>
        <dbReference type="ChEBI" id="CHEBI:60039"/>
    </reaction>
</comment>
<dbReference type="Proteomes" id="UP000366945">
    <property type="component" value="Unassembled WGS sequence"/>
</dbReference>
<dbReference type="RefSeq" id="WP_246182490.1">
    <property type="nucleotide sequence ID" value="NZ_CABPSK010000002.1"/>
</dbReference>
<comment type="similarity">
    <text evidence="2 15">Belongs to the sodium:solute symporter (SSF) (TC 2.A.21) family.</text>
</comment>
<dbReference type="Gene3D" id="1.20.1730.10">
    <property type="entry name" value="Sodium/glucose cotransporter"/>
    <property type="match status" value="1"/>
</dbReference>
<feature type="transmembrane region" description="Helical" evidence="16">
    <location>
        <begin position="68"/>
        <end position="88"/>
    </location>
</feature>
<dbReference type="CDD" id="cd11475">
    <property type="entry name" value="SLC5sbd_PutP"/>
    <property type="match status" value="1"/>
</dbReference>
<dbReference type="GO" id="GO:0031402">
    <property type="term" value="F:sodium ion binding"/>
    <property type="evidence" value="ECO:0007669"/>
    <property type="project" value="UniProtKB-UniRule"/>
</dbReference>
<keyword evidence="16" id="KW-0029">Amino-acid transport</keyword>
<comment type="function">
    <text evidence="16">Catalyzes the sodium-dependent uptake of extracellular L-proline.</text>
</comment>
<feature type="transmembrane region" description="Helical" evidence="16">
    <location>
        <begin position="124"/>
        <end position="152"/>
    </location>
</feature>
<evidence type="ECO:0000313" key="18">
    <source>
        <dbReference type="EMBL" id="VVD97842.1"/>
    </source>
</evidence>
<evidence type="ECO:0000256" key="14">
    <source>
        <dbReference type="ARBA" id="ARBA00082709"/>
    </source>
</evidence>
<evidence type="ECO:0000256" key="15">
    <source>
        <dbReference type="RuleBase" id="RU362091"/>
    </source>
</evidence>
<evidence type="ECO:0000256" key="2">
    <source>
        <dbReference type="ARBA" id="ARBA00006434"/>
    </source>
</evidence>
<gene>
    <name evidence="18" type="ORF">PPN31114_01959</name>
</gene>
<evidence type="ECO:0000313" key="19">
    <source>
        <dbReference type="Proteomes" id="UP000366945"/>
    </source>
</evidence>
<feature type="compositionally biased region" description="Gly residues" evidence="17">
    <location>
        <begin position="515"/>
        <end position="530"/>
    </location>
</feature>
<dbReference type="AlphaFoldDB" id="A0A5E4UEC7"/>
<dbReference type="NCBIfam" id="TIGR00813">
    <property type="entry name" value="sss"/>
    <property type="match status" value="1"/>
</dbReference>
<keyword evidence="4" id="KW-1003">Cell membrane</keyword>
<evidence type="ECO:0000256" key="16">
    <source>
        <dbReference type="RuleBase" id="RU366012"/>
    </source>
</evidence>
<feature type="transmembrane region" description="Helical" evidence="16">
    <location>
        <begin position="403"/>
        <end position="422"/>
    </location>
</feature>
<feature type="transmembrane region" description="Helical" evidence="16">
    <location>
        <begin position="195"/>
        <end position="221"/>
    </location>
</feature>
<keyword evidence="10 16" id="KW-0472">Membrane</keyword>
<feature type="transmembrane region" description="Helical" evidence="16">
    <location>
        <begin position="164"/>
        <end position="183"/>
    </location>
</feature>
<evidence type="ECO:0000256" key="12">
    <source>
        <dbReference type="ARBA" id="ARBA00033708"/>
    </source>
</evidence>
<evidence type="ECO:0000256" key="9">
    <source>
        <dbReference type="ARBA" id="ARBA00023065"/>
    </source>
</evidence>
<dbReference type="PANTHER" id="PTHR48086:SF3">
    <property type="entry name" value="SODIUM_PROLINE SYMPORTER"/>
    <property type="match status" value="1"/>
</dbReference>
<dbReference type="GO" id="GO:0015824">
    <property type="term" value="P:proline transport"/>
    <property type="evidence" value="ECO:0007669"/>
    <property type="project" value="UniProtKB-UniRule"/>
</dbReference>
<keyword evidence="9 16" id="KW-0406">Ion transport</keyword>
<evidence type="ECO:0000256" key="3">
    <source>
        <dbReference type="ARBA" id="ARBA00022448"/>
    </source>
</evidence>
<dbReference type="PROSITE" id="PS50283">
    <property type="entry name" value="NA_SOLUT_SYMP_3"/>
    <property type="match status" value="1"/>
</dbReference>
<evidence type="ECO:0000256" key="1">
    <source>
        <dbReference type="ARBA" id="ARBA00004651"/>
    </source>
</evidence>
<feature type="transmembrane region" description="Helical" evidence="16">
    <location>
        <begin position="233"/>
        <end position="256"/>
    </location>
</feature>
<evidence type="ECO:0000256" key="10">
    <source>
        <dbReference type="ARBA" id="ARBA00023136"/>
    </source>
</evidence>
<dbReference type="PROSITE" id="PS00457">
    <property type="entry name" value="NA_SOLUT_SYMP_2"/>
    <property type="match status" value="1"/>
</dbReference>
<keyword evidence="16" id="KW-0997">Cell inner membrane</keyword>
<keyword evidence="6 16" id="KW-0769">Symport</keyword>
<evidence type="ECO:0000256" key="11">
    <source>
        <dbReference type="ARBA" id="ARBA00023201"/>
    </source>
</evidence>
<dbReference type="InterPro" id="IPR001734">
    <property type="entry name" value="Na/solute_symporter"/>
</dbReference>
<evidence type="ECO:0000256" key="4">
    <source>
        <dbReference type="ARBA" id="ARBA00022475"/>
    </source>
</evidence>
<comment type="subcellular location">
    <subcellularLocation>
        <location evidence="16">Cell inner membrane</location>
        <topology evidence="16">Multi-pass membrane protein</topology>
    </subcellularLocation>
    <subcellularLocation>
        <location evidence="1">Cell membrane</location>
        <topology evidence="1">Multi-pass membrane protein</topology>
    </subcellularLocation>
</comment>
<keyword evidence="3 16" id="KW-0813">Transport</keyword>
<keyword evidence="5 16" id="KW-0812">Transmembrane</keyword>
<dbReference type="NCBIfam" id="TIGR02121">
    <property type="entry name" value="Na_Pro_sym"/>
    <property type="match status" value="1"/>
</dbReference>
<proteinExistence type="inferred from homology"/>
<feature type="transmembrane region" description="Helical" evidence="16">
    <location>
        <begin position="277"/>
        <end position="296"/>
    </location>
</feature>
<dbReference type="InterPro" id="IPR011851">
    <property type="entry name" value="Na/Pro_symporter"/>
</dbReference>
<feature type="transmembrane region" description="Helical" evidence="16">
    <location>
        <begin position="455"/>
        <end position="473"/>
    </location>
</feature>
<evidence type="ECO:0000256" key="5">
    <source>
        <dbReference type="ARBA" id="ARBA00022692"/>
    </source>
</evidence>